<dbReference type="Proteomes" id="UP001501803">
    <property type="component" value="Unassembled WGS sequence"/>
</dbReference>
<evidence type="ECO:0000313" key="3">
    <source>
        <dbReference type="EMBL" id="GAA3866820.1"/>
    </source>
</evidence>
<feature type="transmembrane region" description="Helical" evidence="2">
    <location>
        <begin position="84"/>
        <end position="104"/>
    </location>
</feature>
<keyword evidence="4" id="KW-1185">Reference proteome</keyword>
<feature type="transmembrane region" description="Helical" evidence="2">
    <location>
        <begin position="137"/>
        <end position="159"/>
    </location>
</feature>
<feature type="transmembrane region" description="Helical" evidence="2">
    <location>
        <begin position="55"/>
        <end position="77"/>
    </location>
</feature>
<keyword evidence="2" id="KW-1133">Transmembrane helix</keyword>
<sequence length="244" mass="23876">MAGTRASAGRIKLLVVVAVLLGSGLALLAWTQTWISTTIFSHSGGAQQLEIDGATAAPALTALALAGLALGGALTIAGPIIRHILGALEVLLGVSVGIAAYGAVSDPTTASSAAVTAATGVAGKNAGDGVVSTSLTIWPYLALVAAVIMVAAGIAVLVTSSRWPGPTSRFQTARLEPVAGSDGMGDARADEATTGDAAGSTAGAESTPGSASGARPDTKIDPSTSSGDSVGDWDDLSRGEDPTR</sequence>
<gene>
    <name evidence="3" type="ORF">GCM10022381_08020</name>
</gene>
<organism evidence="3 4">
    <name type="scientific">Leifsonia kafniensis</name>
    <dbReference type="NCBI Taxonomy" id="475957"/>
    <lineage>
        <taxon>Bacteria</taxon>
        <taxon>Bacillati</taxon>
        <taxon>Actinomycetota</taxon>
        <taxon>Actinomycetes</taxon>
        <taxon>Micrococcales</taxon>
        <taxon>Microbacteriaceae</taxon>
        <taxon>Leifsonia</taxon>
    </lineage>
</organism>
<dbReference type="EMBL" id="BAABCN010000002">
    <property type="protein sequence ID" value="GAA3866820.1"/>
    <property type="molecule type" value="Genomic_DNA"/>
</dbReference>
<dbReference type="RefSeq" id="WP_345062510.1">
    <property type="nucleotide sequence ID" value="NZ_BAABCN010000002.1"/>
</dbReference>
<feature type="transmembrane region" description="Helical" evidence="2">
    <location>
        <begin position="12"/>
        <end position="35"/>
    </location>
</feature>
<reference evidence="4" key="1">
    <citation type="journal article" date="2019" name="Int. J. Syst. Evol. Microbiol.">
        <title>The Global Catalogue of Microorganisms (GCM) 10K type strain sequencing project: providing services to taxonomists for standard genome sequencing and annotation.</title>
        <authorList>
            <consortium name="The Broad Institute Genomics Platform"/>
            <consortium name="The Broad Institute Genome Sequencing Center for Infectious Disease"/>
            <person name="Wu L."/>
            <person name="Ma J."/>
        </authorList>
    </citation>
    <scope>NUCLEOTIDE SEQUENCE [LARGE SCALE GENOMIC DNA]</scope>
    <source>
        <strain evidence="4">JCM 17021</strain>
    </source>
</reference>
<dbReference type="Pfam" id="PF09534">
    <property type="entry name" value="Trp_oprn_chp"/>
    <property type="match status" value="1"/>
</dbReference>
<feature type="compositionally biased region" description="Low complexity" evidence="1">
    <location>
        <begin position="192"/>
        <end position="214"/>
    </location>
</feature>
<name>A0ABP7K814_9MICO</name>
<proteinExistence type="predicted"/>
<feature type="compositionally biased region" description="Basic and acidic residues" evidence="1">
    <location>
        <begin position="235"/>
        <end position="244"/>
    </location>
</feature>
<evidence type="ECO:0008006" key="5">
    <source>
        <dbReference type="Google" id="ProtNLM"/>
    </source>
</evidence>
<feature type="region of interest" description="Disordered" evidence="1">
    <location>
        <begin position="166"/>
        <end position="244"/>
    </location>
</feature>
<dbReference type="InterPro" id="IPR019051">
    <property type="entry name" value="Trp_biosyn_TM_oprn/chp"/>
</dbReference>
<keyword evidence="2" id="KW-0472">Membrane</keyword>
<evidence type="ECO:0000256" key="1">
    <source>
        <dbReference type="SAM" id="MobiDB-lite"/>
    </source>
</evidence>
<evidence type="ECO:0000256" key="2">
    <source>
        <dbReference type="SAM" id="Phobius"/>
    </source>
</evidence>
<evidence type="ECO:0000313" key="4">
    <source>
        <dbReference type="Proteomes" id="UP001501803"/>
    </source>
</evidence>
<keyword evidence="2" id="KW-0812">Transmembrane</keyword>
<protein>
    <recommendedName>
        <fullName evidence="5">Trp biosynthesis-associated membrane protein</fullName>
    </recommendedName>
</protein>
<accession>A0ABP7K814</accession>
<comment type="caution">
    <text evidence="3">The sequence shown here is derived from an EMBL/GenBank/DDBJ whole genome shotgun (WGS) entry which is preliminary data.</text>
</comment>